<dbReference type="Proteomes" id="UP000326702">
    <property type="component" value="Chromosome"/>
</dbReference>
<dbReference type="AlphaFoldDB" id="A0A5P9Q887"/>
<evidence type="ECO:0000313" key="2">
    <source>
        <dbReference type="Proteomes" id="UP000326702"/>
    </source>
</evidence>
<keyword evidence="2" id="KW-1185">Reference proteome</keyword>
<reference evidence="1 2" key="1">
    <citation type="submission" date="2019-10" db="EMBL/GenBank/DDBJ databases">
        <title>Genome sequence of Luteimicrobium xylanilyticum HY-24.</title>
        <authorList>
            <person name="Kim D.Y."/>
            <person name="Park H.-Y."/>
        </authorList>
    </citation>
    <scope>NUCLEOTIDE SEQUENCE [LARGE SCALE GENOMIC DNA]</scope>
    <source>
        <strain evidence="1 2">HY-24</strain>
    </source>
</reference>
<gene>
    <name evidence="1" type="ORF">KDY119_00766</name>
</gene>
<dbReference type="KEGG" id="lxl:KDY119_00766"/>
<proteinExistence type="predicted"/>
<name>A0A5P9Q887_9MICO</name>
<dbReference type="OrthoDB" id="8421690at2"/>
<sequence>MSKHRRRRQFTYHVNPQAVEDAMWRWEEPEPVRSWQEEWATTTLHVVEVVWGDAGWRMYRYDPLRRDDLWDWLLVEAQDLASRYKPKHSMPDPEGYWAAYLHKALMNRSRWHYSSTLPGGRNDAAKAAARDDMKGSIEALLERATPGQQHHIHGSVQPAFGWRPVDPEHFVLTLETIEERGHDPVQKDRDLCTEPGCTKRRTTNGLCGMHYQRWRRDWNTTTCEADGCDRPAVQRNLCTKHNEIRRAQEADPCTVEGCEGPGVRRGLCPKHYARELRARKNTPTPPGGVAA</sequence>
<protein>
    <submittedName>
        <fullName evidence="1">Uncharacterized protein</fullName>
    </submittedName>
</protein>
<dbReference type="EMBL" id="CP045529">
    <property type="protein sequence ID" value="QFU97272.1"/>
    <property type="molecule type" value="Genomic_DNA"/>
</dbReference>
<dbReference type="RefSeq" id="WP_036953367.1">
    <property type="nucleotide sequence ID" value="NZ_BAABIH010000001.1"/>
</dbReference>
<accession>A0A5P9Q887</accession>
<organism evidence="1 2">
    <name type="scientific">Luteimicrobium xylanilyticum</name>
    <dbReference type="NCBI Taxonomy" id="1133546"/>
    <lineage>
        <taxon>Bacteria</taxon>
        <taxon>Bacillati</taxon>
        <taxon>Actinomycetota</taxon>
        <taxon>Actinomycetes</taxon>
        <taxon>Micrococcales</taxon>
        <taxon>Luteimicrobium</taxon>
    </lineage>
</organism>
<evidence type="ECO:0000313" key="1">
    <source>
        <dbReference type="EMBL" id="QFU97272.1"/>
    </source>
</evidence>